<feature type="region of interest" description="Disordered" evidence="1">
    <location>
        <begin position="1"/>
        <end position="73"/>
    </location>
</feature>
<protein>
    <submittedName>
        <fullName evidence="2">Uncharacterized protein</fullName>
    </submittedName>
</protein>
<comment type="caution">
    <text evidence="2">The sequence shown here is derived from an EMBL/GenBank/DDBJ whole genome shotgun (WGS) entry which is preliminary data.</text>
</comment>
<accession>A0A8J3ZZ14</accession>
<dbReference type="Proteomes" id="UP000635606">
    <property type="component" value="Unassembled WGS sequence"/>
</dbReference>
<evidence type="ECO:0000313" key="2">
    <source>
        <dbReference type="EMBL" id="GIJ70085.1"/>
    </source>
</evidence>
<evidence type="ECO:0000256" key="1">
    <source>
        <dbReference type="SAM" id="MobiDB-lite"/>
    </source>
</evidence>
<dbReference type="AlphaFoldDB" id="A0A8J3ZZ14"/>
<organism evidence="2 3">
    <name type="scientific">Virgisporangium ochraceum</name>
    <dbReference type="NCBI Taxonomy" id="65505"/>
    <lineage>
        <taxon>Bacteria</taxon>
        <taxon>Bacillati</taxon>
        <taxon>Actinomycetota</taxon>
        <taxon>Actinomycetes</taxon>
        <taxon>Micromonosporales</taxon>
        <taxon>Micromonosporaceae</taxon>
        <taxon>Virgisporangium</taxon>
    </lineage>
</organism>
<sequence length="73" mass="7869">MAKPSPARRRLETPVSARPPLGRIRTTHLRANGGGAAEPAQPGRHRRPATPENDAPTPRIPAPRQPHESEATT</sequence>
<proteinExistence type="predicted"/>
<reference evidence="2" key="1">
    <citation type="submission" date="2021-01" db="EMBL/GenBank/DDBJ databases">
        <title>Whole genome shotgun sequence of Virgisporangium ochraceum NBRC 16418.</title>
        <authorList>
            <person name="Komaki H."/>
            <person name="Tamura T."/>
        </authorList>
    </citation>
    <scope>NUCLEOTIDE SEQUENCE</scope>
    <source>
        <strain evidence="2">NBRC 16418</strain>
    </source>
</reference>
<name>A0A8J3ZZ14_9ACTN</name>
<evidence type="ECO:0000313" key="3">
    <source>
        <dbReference type="Proteomes" id="UP000635606"/>
    </source>
</evidence>
<dbReference type="EMBL" id="BOPH01000072">
    <property type="protein sequence ID" value="GIJ70085.1"/>
    <property type="molecule type" value="Genomic_DNA"/>
</dbReference>
<keyword evidence="3" id="KW-1185">Reference proteome</keyword>
<gene>
    <name evidence="2" type="ORF">Voc01_050020</name>
</gene>